<feature type="compositionally biased region" description="Low complexity" evidence="2">
    <location>
        <begin position="103"/>
        <end position="125"/>
    </location>
</feature>
<dbReference type="EMBL" id="CABT02000014">
    <property type="protein sequence ID" value="CCC10650.1"/>
    <property type="molecule type" value="Genomic_DNA"/>
</dbReference>
<dbReference type="STRING" id="771870.F7VYQ5"/>
<evidence type="ECO:0000313" key="4">
    <source>
        <dbReference type="EMBL" id="CCC10650.1"/>
    </source>
</evidence>
<accession>F7VYQ5</accession>
<dbReference type="HOGENOM" id="CLU_013053_3_0_1"/>
<evidence type="ECO:0000256" key="1">
    <source>
        <dbReference type="ARBA" id="ARBA00022801"/>
    </source>
</evidence>
<dbReference type="VEuPathDB" id="FungiDB:SMAC_04511"/>
<feature type="compositionally biased region" description="Basic and acidic residues" evidence="2">
    <location>
        <begin position="190"/>
        <end position="200"/>
    </location>
</feature>
<feature type="region of interest" description="Disordered" evidence="2">
    <location>
        <begin position="65"/>
        <end position="204"/>
    </location>
</feature>
<keyword evidence="1" id="KW-0378">Hydrolase</keyword>
<dbReference type="AlphaFoldDB" id="F7VYQ5"/>
<dbReference type="Proteomes" id="UP000001881">
    <property type="component" value="Unassembled WGS sequence"/>
</dbReference>
<gene>
    <name evidence="4" type="ORF">SMAC_04511</name>
</gene>
<feature type="compositionally biased region" description="Basic and acidic residues" evidence="2">
    <location>
        <begin position="128"/>
        <end position="150"/>
    </location>
</feature>
<reference evidence="4 5" key="1">
    <citation type="journal article" date="2010" name="PLoS Genet.">
        <title>De novo assembly of a 40 Mb eukaryotic genome from short sequence reads: Sordaria macrospora, a model organism for fungal morphogenesis.</title>
        <authorList>
            <person name="Nowrousian M."/>
            <person name="Stajich J."/>
            <person name="Chu M."/>
            <person name="Engh I."/>
            <person name="Espagne E."/>
            <person name="Halliday K."/>
            <person name="Kamerewerd J."/>
            <person name="Kempken F."/>
            <person name="Knab B."/>
            <person name="Kuo H.C."/>
            <person name="Osiewacz H.D."/>
            <person name="Poeggeler S."/>
            <person name="Read N."/>
            <person name="Seiler S."/>
            <person name="Smith K."/>
            <person name="Zickler D."/>
            <person name="Kueck U."/>
            <person name="Freitag M."/>
        </authorList>
    </citation>
    <scope>NUCLEOTIDE SEQUENCE [LARGE SCALE GENOMIC DNA]</scope>
    <source>
        <strain evidence="5">ATCC MYA-333 / DSM 997 / K(L3346) / K-hell</strain>
        <tissue evidence="4">Mycelium</tissue>
    </source>
</reference>
<feature type="compositionally biased region" description="Low complexity" evidence="2">
    <location>
        <begin position="65"/>
        <end position="96"/>
    </location>
</feature>
<name>F7VYQ5_SORMK</name>
<dbReference type="InParanoid" id="F7VYQ5"/>
<evidence type="ECO:0000313" key="5">
    <source>
        <dbReference type="Proteomes" id="UP000001881"/>
    </source>
</evidence>
<sequence>MLHMETNHAEGDSPFVVADEAAAANGGHIPEAEEEGPLYIECPAEDCGEVLLAADLDYHLELHTAEQGGSASSETETGSPVITPSTPSSSPKVQSPPEKRPTHTTTRTPTNRSSTSSPRHSTTSSKTRRGEQKGDHHSDRNSDRSRDSSKSRSIWRAIFGIHHHSSQSSDTPSSISPNSPKPPKKRHRERMSERLAERASETTAQVVRGTRLGKAQLGKYAHEEQMPDWLVKHLEKGLYVKSEGVIPVLAQLFERCFSTRRAFLCHPSTNHVSKLRKEGGFCGYRNIQMLSSYIINTKYPGHQHFRNEIPSIFDIQEMIETAWDHGINPNGRVETGGIRGTRKYIGTPEALVMFRLLQIPFDVQAFKDPSPGQSEKALLDMVERYFQAGTILPQSATTEIQKVWQTDLPPIYFQHAGHSMTIIGLERDKSGARNLIVFDPMFHDASTITRLIGKEVHPHPMAANMAVNSYRRGSKYLGKYEQFEVIRLLPRPEIKKA</sequence>
<dbReference type="OMA" id="PFCPFSD"/>
<comment type="caution">
    <text evidence="4">The sequence shown here is derived from an EMBL/GenBank/DDBJ whole genome shotgun (WGS) entry which is preliminary data.</text>
</comment>
<protein>
    <submittedName>
        <fullName evidence="4">WGS project CABT00000000 data, contig 2.14</fullName>
    </submittedName>
</protein>
<feature type="domain" description="UFSP1/2/DUB catalytic" evidence="3">
    <location>
        <begin position="259"/>
        <end position="485"/>
    </location>
</feature>
<evidence type="ECO:0000259" key="3">
    <source>
        <dbReference type="Pfam" id="PF07910"/>
    </source>
</evidence>
<dbReference type="Gene3D" id="3.90.70.130">
    <property type="match status" value="1"/>
</dbReference>
<organism evidence="4 5">
    <name type="scientific">Sordaria macrospora (strain ATCC MYA-333 / DSM 997 / K(L3346) / K-hell)</name>
    <dbReference type="NCBI Taxonomy" id="771870"/>
    <lineage>
        <taxon>Eukaryota</taxon>
        <taxon>Fungi</taxon>
        <taxon>Dikarya</taxon>
        <taxon>Ascomycota</taxon>
        <taxon>Pezizomycotina</taxon>
        <taxon>Sordariomycetes</taxon>
        <taxon>Sordariomycetidae</taxon>
        <taxon>Sordariales</taxon>
        <taxon>Sordariaceae</taxon>
        <taxon>Sordaria</taxon>
    </lineage>
</organism>
<dbReference type="OrthoDB" id="288987at2759"/>
<dbReference type="InterPro" id="IPR012462">
    <property type="entry name" value="UFSP1/2_DUB_cat"/>
</dbReference>
<dbReference type="eggNOG" id="KOG4696">
    <property type="taxonomic scope" value="Eukaryota"/>
</dbReference>
<proteinExistence type="predicted"/>
<dbReference type="GO" id="GO:0016787">
    <property type="term" value="F:hydrolase activity"/>
    <property type="evidence" value="ECO:0007669"/>
    <property type="project" value="UniProtKB-KW"/>
</dbReference>
<feature type="compositionally biased region" description="Low complexity" evidence="2">
    <location>
        <begin position="166"/>
        <end position="178"/>
    </location>
</feature>
<evidence type="ECO:0000256" key="2">
    <source>
        <dbReference type="SAM" id="MobiDB-lite"/>
    </source>
</evidence>
<keyword evidence="5" id="KW-1185">Reference proteome</keyword>
<dbReference type="Pfam" id="PF07910">
    <property type="entry name" value="Peptidase_C78"/>
    <property type="match status" value="1"/>
</dbReference>